<dbReference type="PANTHER" id="PTHR40590">
    <property type="entry name" value="CYTOPLASMIC PROTEIN-RELATED"/>
    <property type="match status" value="1"/>
</dbReference>
<evidence type="ECO:0000313" key="2">
    <source>
        <dbReference type="EMBL" id="BAG42172.1"/>
    </source>
</evidence>
<reference evidence="2 3" key="1">
    <citation type="submission" date="2007-04" db="EMBL/GenBank/DDBJ databases">
        <title>Complete genome sequence of Burkholderia multivorans ATCC 17616.</title>
        <authorList>
            <person name="Ohtsubo Y."/>
            <person name="Yamashita A."/>
            <person name="Kurokawa K."/>
            <person name="Takami H."/>
            <person name="Yuhara S."/>
            <person name="Nishiyama E."/>
            <person name="Endo R."/>
            <person name="Miyazaki R."/>
            <person name="Ono A."/>
            <person name="Yano K."/>
            <person name="Ito M."/>
            <person name="Sota M."/>
            <person name="Yuji N."/>
            <person name="Hattori M."/>
            <person name="Tsuda M."/>
        </authorList>
    </citation>
    <scope>NUCLEOTIDE SEQUENCE [LARGE SCALE GENOMIC DNA]</scope>
    <source>
        <strain evidence="3">ATCC 17616 / 249</strain>
    </source>
</reference>
<accession>A0A0H3KJW5</accession>
<dbReference type="Pfam" id="PF01963">
    <property type="entry name" value="TraB_PrgY_gumN"/>
    <property type="match status" value="1"/>
</dbReference>
<evidence type="ECO:0008006" key="4">
    <source>
        <dbReference type="Google" id="ProtNLM"/>
    </source>
</evidence>
<sequence>MPERLAARASSARRSGAGSARMLRACRSARRWSVRTVTGAALAGACLAAGIGVPVDVARAEGRAPATSPIHPSQVPPPGVSLPGFHVPPSESNGTVARGAVRVQPARMPFYVATKGRVTLYVLGTLHTGDPSDYPSAQPFRPRILAALAASPTLALELSPDDLLESQDDVSKYGVCRYACLPRLLPEPLWQRLAARLRGNPAALAEIRKMRPWLASLVVETYDSLSAGLQTEYGTEAQLQNVFLKKKGGRVIGLETLAEQMRAFTGLTLAEQREMLAQDMVQTPAQNADDVKTLHRLWRIGDADAIAAWAVAKSERLARSKALSASIDNKILYERNRRFVARMTAIAAPNRPLFVAIGALHLGGPRGVLELLRQQGYSVDAN</sequence>
<organism evidence="2 3">
    <name type="scientific">Burkholderia multivorans (strain ATCC 17616 / 249)</name>
    <dbReference type="NCBI Taxonomy" id="395019"/>
    <lineage>
        <taxon>Bacteria</taxon>
        <taxon>Pseudomonadati</taxon>
        <taxon>Pseudomonadota</taxon>
        <taxon>Betaproteobacteria</taxon>
        <taxon>Burkholderiales</taxon>
        <taxon>Burkholderiaceae</taxon>
        <taxon>Burkholderia</taxon>
        <taxon>Burkholderia cepacia complex</taxon>
    </lineage>
</organism>
<dbReference type="RefSeq" id="WP_012214318.1">
    <property type="nucleotide sequence ID" value="NC_010084.1"/>
</dbReference>
<feature type="compositionally biased region" description="Low complexity" evidence="1">
    <location>
        <begin position="7"/>
        <end position="20"/>
    </location>
</feature>
<feature type="region of interest" description="Disordered" evidence="1">
    <location>
        <begin position="1"/>
        <end position="20"/>
    </location>
</feature>
<dbReference type="InterPro" id="IPR047111">
    <property type="entry name" value="YbaP-like"/>
</dbReference>
<gene>
    <name evidence="2" type="ordered locus">BMULJ_00197</name>
</gene>
<dbReference type="EMBL" id="AP009385">
    <property type="protein sequence ID" value="BAG42172.1"/>
    <property type="molecule type" value="Genomic_DNA"/>
</dbReference>
<evidence type="ECO:0000313" key="3">
    <source>
        <dbReference type="Proteomes" id="UP000008815"/>
    </source>
</evidence>
<dbReference type="KEGG" id="bmu:Bmul_3035"/>
<dbReference type="KEGG" id="bmj:BMULJ_00197"/>
<proteinExistence type="predicted"/>
<dbReference type="STRING" id="395019.BMULJ_00197"/>
<name>A0A0H3KJW5_BURM1</name>
<evidence type="ECO:0000256" key="1">
    <source>
        <dbReference type="SAM" id="MobiDB-lite"/>
    </source>
</evidence>
<dbReference type="AlphaFoldDB" id="A0A0H3KJW5"/>
<dbReference type="HOGENOM" id="CLU_057525_2_1_4"/>
<dbReference type="Proteomes" id="UP000008815">
    <property type="component" value="Chromosome 1"/>
</dbReference>
<keyword evidence="3" id="KW-1185">Reference proteome</keyword>
<dbReference type="PANTHER" id="PTHR40590:SF1">
    <property type="entry name" value="CYTOPLASMIC PROTEIN"/>
    <property type="match status" value="1"/>
</dbReference>
<dbReference type="eggNOG" id="COG3735">
    <property type="taxonomic scope" value="Bacteria"/>
</dbReference>
<dbReference type="InterPro" id="IPR002816">
    <property type="entry name" value="TraB/PrgY/GumN_fam"/>
</dbReference>
<protein>
    <recommendedName>
        <fullName evidence="4">TraB/GumN family protein</fullName>
    </recommendedName>
</protein>
<dbReference type="CDD" id="cd14789">
    <property type="entry name" value="Tiki"/>
    <property type="match status" value="1"/>
</dbReference>